<dbReference type="Proteomes" id="UP001060085">
    <property type="component" value="Linkage Group LG06"/>
</dbReference>
<reference evidence="2" key="1">
    <citation type="journal article" date="2023" name="Nat. Plants">
        <title>Single-cell RNA sequencing provides a high-resolution roadmap for understanding the multicellular compartmentation of specialized metabolism.</title>
        <authorList>
            <person name="Sun S."/>
            <person name="Shen X."/>
            <person name="Li Y."/>
            <person name="Li Y."/>
            <person name="Wang S."/>
            <person name="Li R."/>
            <person name="Zhang H."/>
            <person name="Shen G."/>
            <person name="Guo B."/>
            <person name="Wei J."/>
            <person name="Xu J."/>
            <person name="St-Pierre B."/>
            <person name="Chen S."/>
            <person name="Sun C."/>
        </authorList>
    </citation>
    <scope>NUCLEOTIDE SEQUENCE [LARGE SCALE GENOMIC DNA]</scope>
</reference>
<proteinExistence type="predicted"/>
<sequence>MDSVEEFLQENVDCEGDEDPNTAQKIYNVVAKIKKNRMQGRNTVEEILCLSAQWGYTVFYRNRKESNILSDIVVAHLTSIAIVRTWPYVLIMDTTCKTNKYNIPLLEAVGMTPIGKNFTVATAFMCNEQTMTYRWHGSILNDGFWTSQVLYFGVETTNRVERKHSVLKLWLSTCYGDLDTVFLNIDSLIKGQIVEIKTSLEISKLKEKYSAKSNVILTNISNKISHLGLKIWLEIKKASEMVENPENKCLHYIRKLHSLPCACELLGRCQYLLPLQEEDVYIFWRKLEIGVDIPNVHEGDMNSEMRDLTSILEEISTGPISKVQKVRRLIKVMKGRQKTNSTKRDKSYWKHVSIAYRKIGKSRGSGSGSRSTSGSGSSPSPRGRSRSPRCGGIRGRGRSTTVLPLYSNMDCTIGMLFIGFISEQDHFIQLQLRDGCPLSQMQVQWQYHQDVRVSGWAEPYHNWIVDWVMRYRETYPT</sequence>
<comment type="caution">
    <text evidence="1">The sequence shown here is derived from an EMBL/GenBank/DDBJ whole genome shotgun (WGS) entry which is preliminary data.</text>
</comment>
<gene>
    <name evidence="1" type="ORF">M9H77_26877</name>
</gene>
<organism evidence="1 2">
    <name type="scientific">Catharanthus roseus</name>
    <name type="common">Madagascar periwinkle</name>
    <name type="synonym">Vinca rosea</name>
    <dbReference type="NCBI Taxonomy" id="4058"/>
    <lineage>
        <taxon>Eukaryota</taxon>
        <taxon>Viridiplantae</taxon>
        <taxon>Streptophyta</taxon>
        <taxon>Embryophyta</taxon>
        <taxon>Tracheophyta</taxon>
        <taxon>Spermatophyta</taxon>
        <taxon>Magnoliopsida</taxon>
        <taxon>eudicotyledons</taxon>
        <taxon>Gunneridae</taxon>
        <taxon>Pentapetalae</taxon>
        <taxon>asterids</taxon>
        <taxon>lamiids</taxon>
        <taxon>Gentianales</taxon>
        <taxon>Apocynaceae</taxon>
        <taxon>Rauvolfioideae</taxon>
        <taxon>Vinceae</taxon>
        <taxon>Catharanthinae</taxon>
        <taxon>Catharanthus</taxon>
    </lineage>
</organism>
<accession>A0ACC0ABS9</accession>
<protein>
    <submittedName>
        <fullName evidence="1">Uncharacterized protein</fullName>
    </submittedName>
</protein>
<evidence type="ECO:0000313" key="2">
    <source>
        <dbReference type="Proteomes" id="UP001060085"/>
    </source>
</evidence>
<evidence type="ECO:0000313" key="1">
    <source>
        <dbReference type="EMBL" id="KAI5658084.1"/>
    </source>
</evidence>
<keyword evidence="2" id="KW-1185">Reference proteome</keyword>
<dbReference type="EMBL" id="CM044706">
    <property type="protein sequence ID" value="KAI5658084.1"/>
    <property type="molecule type" value="Genomic_DNA"/>
</dbReference>
<name>A0ACC0ABS9_CATRO</name>